<dbReference type="PANTHER" id="PTHR34075:SF5">
    <property type="entry name" value="BLR3430 PROTEIN"/>
    <property type="match status" value="1"/>
</dbReference>
<dbReference type="Proteomes" id="UP000309174">
    <property type="component" value="Unassembled WGS sequence"/>
</dbReference>
<dbReference type="InterPro" id="IPR052513">
    <property type="entry name" value="Thioester_dehydratase-like"/>
</dbReference>
<dbReference type="Pfam" id="PF12172">
    <property type="entry name" value="zf-ChsH2"/>
    <property type="match status" value="1"/>
</dbReference>
<dbReference type="AlphaFoldDB" id="A0A5C4JFL5"/>
<sequence>MDVAAYAKLLPDITPRNKPFWDGCAAGELRLQKCADCGRYRFPDAPVCPECLSSSASWETASGAGTIWSWCTMHQKYFAAFADEVPYRLVYVRLAEGPLVISVLAEDSDDSAADSGGTSSKELRLDQPVHAVFRPRPGGRVIPQFSTGAAAGM</sequence>
<dbReference type="OrthoDB" id="7470921at2"/>
<evidence type="ECO:0008006" key="5">
    <source>
        <dbReference type="Google" id="ProtNLM"/>
    </source>
</evidence>
<dbReference type="PANTHER" id="PTHR34075">
    <property type="entry name" value="BLR3430 PROTEIN"/>
    <property type="match status" value="1"/>
</dbReference>
<dbReference type="EMBL" id="VCKW01000038">
    <property type="protein sequence ID" value="TMR03676.1"/>
    <property type="molecule type" value="Genomic_DNA"/>
</dbReference>
<dbReference type="InterPro" id="IPR002878">
    <property type="entry name" value="ChsH2_C"/>
</dbReference>
<evidence type="ECO:0000313" key="3">
    <source>
        <dbReference type="EMBL" id="TMR03676.1"/>
    </source>
</evidence>
<gene>
    <name evidence="3" type="ORF">ETD83_10115</name>
</gene>
<comment type="caution">
    <text evidence="3">The sequence shown here is derived from an EMBL/GenBank/DDBJ whole genome shotgun (WGS) entry which is preliminary data.</text>
</comment>
<dbReference type="Gene3D" id="6.10.30.10">
    <property type="match status" value="1"/>
</dbReference>
<reference evidence="3 4" key="1">
    <citation type="submission" date="2019-05" db="EMBL/GenBank/DDBJ databases">
        <title>Draft genome sequence of Actinomadura sp. 14C53.</title>
        <authorList>
            <person name="Saricaoglu S."/>
            <person name="Isik K."/>
        </authorList>
    </citation>
    <scope>NUCLEOTIDE SEQUENCE [LARGE SCALE GENOMIC DNA]</scope>
    <source>
        <strain evidence="3 4">14C53</strain>
    </source>
</reference>
<evidence type="ECO:0000259" key="1">
    <source>
        <dbReference type="Pfam" id="PF01796"/>
    </source>
</evidence>
<dbReference type="SUPFAM" id="SSF50249">
    <property type="entry name" value="Nucleic acid-binding proteins"/>
    <property type="match status" value="1"/>
</dbReference>
<dbReference type="InterPro" id="IPR022002">
    <property type="entry name" value="ChsH2_Znr"/>
</dbReference>
<feature type="domain" description="ChsH2 C-terminal OB-fold" evidence="1">
    <location>
        <begin position="58"/>
        <end position="134"/>
    </location>
</feature>
<protein>
    <recommendedName>
        <fullName evidence="5">OB-fold protein</fullName>
    </recommendedName>
</protein>
<dbReference type="Pfam" id="PF01796">
    <property type="entry name" value="OB_ChsH2_C"/>
    <property type="match status" value="1"/>
</dbReference>
<dbReference type="InterPro" id="IPR012340">
    <property type="entry name" value="NA-bd_OB-fold"/>
</dbReference>
<feature type="domain" description="ChsH2 rubredoxin-like zinc ribbon" evidence="2">
    <location>
        <begin position="21"/>
        <end position="54"/>
    </location>
</feature>
<evidence type="ECO:0000259" key="2">
    <source>
        <dbReference type="Pfam" id="PF12172"/>
    </source>
</evidence>
<organism evidence="3 4">
    <name type="scientific">Actinomadura soli</name>
    <dbReference type="NCBI Taxonomy" id="2508997"/>
    <lineage>
        <taxon>Bacteria</taxon>
        <taxon>Bacillati</taxon>
        <taxon>Actinomycetota</taxon>
        <taxon>Actinomycetes</taxon>
        <taxon>Streptosporangiales</taxon>
        <taxon>Thermomonosporaceae</taxon>
        <taxon>Actinomadura</taxon>
    </lineage>
</organism>
<proteinExistence type="predicted"/>
<dbReference type="RefSeq" id="WP_138644812.1">
    <property type="nucleotide sequence ID" value="NZ_VCKW01000038.1"/>
</dbReference>
<evidence type="ECO:0000313" key="4">
    <source>
        <dbReference type="Proteomes" id="UP000309174"/>
    </source>
</evidence>
<name>A0A5C4JFL5_9ACTN</name>
<accession>A0A5C4JFL5</accession>
<keyword evidence="4" id="KW-1185">Reference proteome</keyword>